<gene>
    <name evidence="2" type="ORF">CY34DRAFT_13205</name>
</gene>
<organism evidence="2 3">
    <name type="scientific">Suillus luteus UH-Slu-Lm8-n1</name>
    <dbReference type="NCBI Taxonomy" id="930992"/>
    <lineage>
        <taxon>Eukaryota</taxon>
        <taxon>Fungi</taxon>
        <taxon>Dikarya</taxon>
        <taxon>Basidiomycota</taxon>
        <taxon>Agaricomycotina</taxon>
        <taxon>Agaricomycetes</taxon>
        <taxon>Agaricomycetidae</taxon>
        <taxon>Boletales</taxon>
        <taxon>Suillineae</taxon>
        <taxon>Suillaceae</taxon>
        <taxon>Suillus</taxon>
    </lineage>
</organism>
<reference evidence="3" key="2">
    <citation type="submission" date="2015-01" db="EMBL/GenBank/DDBJ databases">
        <title>Evolutionary Origins and Diversification of the Mycorrhizal Mutualists.</title>
        <authorList>
            <consortium name="DOE Joint Genome Institute"/>
            <consortium name="Mycorrhizal Genomics Consortium"/>
            <person name="Kohler A."/>
            <person name="Kuo A."/>
            <person name="Nagy L.G."/>
            <person name="Floudas D."/>
            <person name="Copeland A."/>
            <person name="Barry K.W."/>
            <person name="Cichocki N."/>
            <person name="Veneault-Fourrey C."/>
            <person name="LaButti K."/>
            <person name="Lindquist E.A."/>
            <person name="Lipzen A."/>
            <person name="Lundell T."/>
            <person name="Morin E."/>
            <person name="Murat C."/>
            <person name="Riley R."/>
            <person name="Ohm R."/>
            <person name="Sun H."/>
            <person name="Tunlid A."/>
            <person name="Henrissat B."/>
            <person name="Grigoriev I.V."/>
            <person name="Hibbett D.S."/>
            <person name="Martin F."/>
        </authorList>
    </citation>
    <scope>NUCLEOTIDE SEQUENCE [LARGE SCALE GENOMIC DNA]</scope>
    <source>
        <strain evidence="3">UH-Slu-Lm8-n1</strain>
    </source>
</reference>
<dbReference type="Proteomes" id="UP000054485">
    <property type="component" value="Unassembled WGS sequence"/>
</dbReference>
<keyword evidence="1" id="KW-0175">Coiled coil</keyword>
<dbReference type="AlphaFoldDB" id="A0A0D0BCQ2"/>
<dbReference type="OrthoDB" id="2682020at2759"/>
<protein>
    <submittedName>
        <fullName evidence="2">Uncharacterized protein</fullName>
    </submittedName>
</protein>
<dbReference type="HOGENOM" id="CLU_2887306_0_0_1"/>
<evidence type="ECO:0000313" key="2">
    <source>
        <dbReference type="EMBL" id="KIK41208.1"/>
    </source>
</evidence>
<dbReference type="EMBL" id="KN835276">
    <property type="protein sequence ID" value="KIK41208.1"/>
    <property type="molecule type" value="Genomic_DNA"/>
</dbReference>
<reference evidence="2 3" key="1">
    <citation type="submission" date="2014-04" db="EMBL/GenBank/DDBJ databases">
        <authorList>
            <consortium name="DOE Joint Genome Institute"/>
            <person name="Kuo A."/>
            <person name="Ruytinx J."/>
            <person name="Rineau F."/>
            <person name="Colpaert J."/>
            <person name="Kohler A."/>
            <person name="Nagy L.G."/>
            <person name="Floudas D."/>
            <person name="Copeland A."/>
            <person name="Barry K.W."/>
            <person name="Cichocki N."/>
            <person name="Veneault-Fourrey C."/>
            <person name="LaButti K."/>
            <person name="Lindquist E.A."/>
            <person name="Lipzen A."/>
            <person name="Lundell T."/>
            <person name="Morin E."/>
            <person name="Murat C."/>
            <person name="Sun H."/>
            <person name="Tunlid A."/>
            <person name="Henrissat B."/>
            <person name="Grigoriev I.V."/>
            <person name="Hibbett D.S."/>
            <person name="Martin F."/>
            <person name="Nordberg H.P."/>
            <person name="Cantor M.N."/>
            <person name="Hua S.X."/>
        </authorList>
    </citation>
    <scope>NUCLEOTIDE SEQUENCE [LARGE SCALE GENOMIC DNA]</scope>
    <source>
        <strain evidence="2 3">UH-Slu-Lm8-n1</strain>
    </source>
</reference>
<proteinExistence type="predicted"/>
<keyword evidence="3" id="KW-1185">Reference proteome</keyword>
<dbReference type="InParanoid" id="A0A0D0BCQ2"/>
<evidence type="ECO:0000256" key="1">
    <source>
        <dbReference type="SAM" id="Coils"/>
    </source>
</evidence>
<feature type="coiled-coil region" evidence="1">
    <location>
        <begin position="8"/>
        <end position="35"/>
    </location>
</feature>
<accession>A0A0D0BCQ2</accession>
<name>A0A0D0BCQ2_9AGAM</name>
<sequence length="63" mass="7546">MPTKKTPTLQTKKKLQALQRKVNANEQEVQHAIREKEARKKLTQVLSEEGRHYTSQWYCWTTF</sequence>
<evidence type="ECO:0000313" key="3">
    <source>
        <dbReference type="Proteomes" id="UP000054485"/>
    </source>
</evidence>